<feature type="compositionally biased region" description="Polar residues" evidence="2">
    <location>
        <begin position="38"/>
        <end position="47"/>
    </location>
</feature>
<feature type="compositionally biased region" description="Basic and acidic residues" evidence="2">
    <location>
        <begin position="421"/>
        <end position="441"/>
    </location>
</feature>
<dbReference type="InterPro" id="IPR005162">
    <property type="entry name" value="Retrotrans_gag_dom"/>
</dbReference>
<feature type="compositionally biased region" description="Polar residues" evidence="2">
    <location>
        <begin position="929"/>
        <end position="943"/>
    </location>
</feature>
<comment type="caution">
    <text evidence="4">The sequence shown here is derived from an EMBL/GenBank/DDBJ whole genome shotgun (WGS) entry which is preliminary data.</text>
</comment>
<organism evidence="4 5">
    <name type="scientific">Daphnia magna</name>
    <dbReference type="NCBI Taxonomy" id="35525"/>
    <lineage>
        <taxon>Eukaryota</taxon>
        <taxon>Metazoa</taxon>
        <taxon>Ecdysozoa</taxon>
        <taxon>Arthropoda</taxon>
        <taxon>Crustacea</taxon>
        <taxon>Branchiopoda</taxon>
        <taxon>Diplostraca</taxon>
        <taxon>Cladocera</taxon>
        <taxon>Anomopoda</taxon>
        <taxon>Daphniidae</taxon>
        <taxon>Daphnia</taxon>
    </lineage>
</organism>
<evidence type="ECO:0000256" key="1">
    <source>
        <dbReference type="PROSITE-ProRule" id="PRU00047"/>
    </source>
</evidence>
<gene>
    <name evidence="4" type="ORF">OUZ56_033286</name>
</gene>
<dbReference type="InterPro" id="IPR036875">
    <property type="entry name" value="Znf_CCHC_sf"/>
</dbReference>
<keyword evidence="5" id="KW-1185">Reference proteome</keyword>
<dbReference type="Gene3D" id="1.10.4020.10">
    <property type="entry name" value="DNA breaking-rejoining enzymes"/>
    <property type="match status" value="1"/>
</dbReference>
<feature type="compositionally biased region" description="Polar residues" evidence="2">
    <location>
        <begin position="890"/>
        <end position="912"/>
    </location>
</feature>
<feature type="region of interest" description="Disordered" evidence="2">
    <location>
        <begin position="414"/>
        <end position="464"/>
    </location>
</feature>
<dbReference type="PROSITE" id="PS50158">
    <property type="entry name" value="ZF_CCHC"/>
    <property type="match status" value="1"/>
</dbReference>
<accession>A0ABR0BAJ3</accession>
<reference evidence="4 5" key="1">
    <citation type="journal article" date="2023" name="Nucleic Acids Res.">
        <title>The hologenome of Daphnia magna reveals possible DNA methylation and microbiome-mediated evolution of the host genome.</title>
        <authorList>
            <person name="Chaturvedi A."/>
            <person name="Li X."/>
            <person name="Dhandapani V."/>
            <person name="Marshall H."/>
            <person name="Kissane S."/>
            <person name="Cuenca-Cambronero M."/>
            <person name="Asole G."/>
            <person name="Calvet F."/>
            <person name="Ruiz-Romero M."/>
            <person name="Marangio P."/>
            <person name="Guigo R."/>
            <person name="Rago D."/>
            <person name="Mirbahai L."/>
            <person name="Eastwood N."/>
            <person name="Colbourne J.K."/>
            <person name="Zhou J."/>
            <person name="Mallon E."/>
            <person name="Orsini L."/>
        </authorList>
    </citation>
    <scope>NUCLEOTIDE SEQUENCE [LARGE SCALE GENOMIC DNA]</scope>
    <source>
        <strain evidence="4">LRV0_1</strain>
    </source>
</reference>
<evidence type="ECO:0000259" key="3">
    <source>
        <dbReference type="PROSITE" id="PS50158"/>
    </source>
</evidence>
<feature type="region of interest" description="Disordered" evidence="2">
    <location>
        <begin position="297"/>
        <end position="317"/>
    </location>
</feature>
<dbReference type="Pfam" id="PF03732">
    <property type="entry name" value="Retrotrans_gag"/>
    <property type="match status" value="1"/>
</dbReference>
<name>A0ABR0BAJ3_9CRUS</name>
<evidence type="ECO:0000313" key="4">
    <source>
        <dbReference type="EMBL" id="KAK4045599.1"/>
    </source>
</evidence>
<feature type="region of interest" description="Disordered" evidence="2">
    <location>
        <begin position="35"/>
        <end position="59"/>
    </location>
</feature>
<proteinExistence type="predicted"/>
<feature type="compositionally biased region" description="Polar residues" evidence="2">
    <location>
        <begin position="14"/>
        <end position="23"/>
    </location>
</feature>
<dbReference type="Proteomes" id="UP001234178">
    <property type="component" value="Unassembled WGS sequence"/>
</dbReference>
<dbReference type="InterPro" id="IPR038269">
    <property type="entry name" value="SCAN_sf"/>
</dbReference>
<dbReference type="EMBL" id="JAOYFB010000046">
    <property type="protein sequence ID" value="KAK4045599.1"/>
    <property type="molecule type" value="Genomic_DNA"/>
</dbReference>
<feature type="region of interest" description="Disordered" evidence="2">
    <location>
        <begin position="890"/>
        <end position="943"/>
    </location>
</feature>
<feature type="domain" description="CCHC-type" evidence="3">
    <location>
        <begin position="979"/>
        <end position="994"/>
    </location>
</feature>
<keyword evidence="1" id="KW-0862">Zinc</keyword>
<dbReference type="SMART" id="SM00343">
    <property type="entry name" value="ZnF_C2HC"/>
    <property type="match status" value="2"/>
</dbReference>
<feature type="compositionally biased region" description="Polar residues" evidence="2">
    <location>
        <begin position="308"/>
        <end position="317"/>
    </location>
</feature>
<dbReference type="Gene3D" id="4.10.60.10">
    <property type="entry name" value="Zinc finger, CCHC-type"/>
    <property type="match status" value="1"/>
</dbReference>
<dbReference type="InterPro" id="IPR001878">
    <property type="entry name" value="Znf_CCHC"/>
</dbReference>
<keyword evidence="1" id="KW-0863">Zinc-finger</keyword>
<dbReference type="SUPFAM" id="SSF57756">
    <property type="entry name" value="Retrovirus zinc finger-like domains"/>
    <property type="match status" value="1"/>
</dbReference>
<evidence type="ECO:0000313" key="5">
    <source>
        <dbReference type="Proteomes" id="UP001234178"/>
    </source>
</evidence>
<protein>
    <recommendedName>
        <fullName evidence="3">CCHC-type domain-containing protein</fullName>
    </recommendedName>
</protein>
<dbReference type="PANTHER" id="PTHR33223">
    <property type="entry name" value="CCHC-TYPE DOMAIN-CONTAINING PROTEIN"/>
    <property type="match status" value="1"/>
</dbReference>
<evidence type="ECO:0000256" key="2">
    <source>
        <dbReference type="SAM" id="MobiDB-lite"/>
    </source>
</evidence>
<feature type="region of interest" description="Disordered" evidence="2">
    <location>
        <begin position="1"/>
        <end position="23"/>
    </location>
</feature>
<dbReference type="PANTHER" id="PTHR33223:SF6">
    <property type="entry name" value="CCHC-TYPE DOMAIN-CONTAINING PROTEIN"/>
    <property type="match status" value="1"/>
</dbReference>
<sequence length="1013" mass="114473">MSLYTGAKPKTGRTFFQKSNKTDNAPVELSEIPPFTADLTQPNTYTPHNFPPSHKRPTRSTLNYVPLEQVDNPEAILRSKKIRIQNTDNVNPSLITRIANFFTPKKVTNLTNLSISTESSNEGSTKTETITAQLSTISQTPQITVIPESHSANTTPTINSATTFHQDRVDNQTIEEALSTIIPNTSDLPPPTSNSFFELVDRLTGHLHIPPPNTSTPQGNITPNTLNSTTNAINNPLPFTPYIEIEHILTALSQHSNAIGGDEISPDIIEYPLRTISAHGKVEHYDEDCDIAQTVRPSTPARAETHTPRVSTSQCNNRLDNNGAREHPIKTANPSPPTGHSACISRDVRPSFPLSTPAPLFRTIAQLNQTHGKEETHESSTTLAARSEQADSPFVCICDRCSQRNKIHSPLCENNGPIRGRSADLHHSAPERSEYQTHDTTRNLLSHPATRNPSNNTEHKTPDRDHAILYKIQSTDQTPVRPQPRYTPAVTLEDQNPIPRFPNTYGPVYYPPQKTQNPHRLWFDTNPADTLKRTEAYTPYPKEASYQTLENNTHKEAWVNSTNYSPTDVTRDEKKSEDQECLFNEKGINNINITKNQEMASPPNYYRKNDHRKGREAITMLNQLQNFSGSPAVRFDRWIKLFDNVVAMSNWDNAEIISMLSTKMSGEAYDLLQNILESSDTYEYEDIKKLFQENYHGSEDIDFYQNQFDEIQRKPKENILNYAYRLKTLYTRAYPSNNQETPEEKTTQLRLLRQKFLQGLEPELQNIVRHKSVSTFEELVSITQKYAKRVQSDTIEKDKRIFVNAVASTQNETAILQAIEKQSEHINSIASCLKLATIEPALQETNTSPDLSEKNYRLTDVITNLGSIMQASIRQTNEIRQPLRNNFSYPPNQSRHGNFSNHAPQNSFNRQGPMNGFRQPVGNTFGRPNENNSGQQPFQRNRATQNAAGCSNCGLTNHSIESCFRFIKRQTTPETPPTCYFCQQVGHVTKFCPEKKNLIKPNETDASPNQGNE</sequence>
<keyword evidence="1" id="KW-0479">Metal-binding</keyword>